<reference evidence="3" key="1">
    <citation type="journal article" date="2023" name="Genome Biol. Evol.">
        <title>First Whole Genome Sequence and Flow Cytometry Genome Size Data for the Lichen-Forming Fungus Ramalina farinacea (Ascomycota).</title>
        <authorList>
            <person name="Llewellyn T."/>
            <person name="Mian S."/>
            <person name="Hill R."/>
            <person name="Leitch I.J."/>
            <person name="Gaya E."/>
        </authorList>
    </citation>
    <scope>NUCLEOTIDE SEQUENCE</scope>
    <source>
        <strain evidence="3">LIQ254RAFAR</strain>
    </source>
</reference>
<evidence type="ECO:0000256" key="1">
    <source>
        <dbReference type="SAM" id="MobiDB-lite"/>
    </source>
</evidence>
<organism evidence="3 4">
    <name type="scientific">Ramalina farinacea</name>
    <dbReference type="NCBI Taxonomy" id="258253"/>
    <lineage>
        <taxon>Eukaryota</taxon>
        <taxon>Fungi</taxon>
        <taxon>Dikarya</taxon>
        <taxon>Ascomycota</taxon>
        <taxon>Pezizomycotina</taxon>
        <taxon>Lecanoromycetes</taxon>
        <taxon>OSLEUM clade</taxon>
        <taxon>Lecanoromycetidae</taxon>
        <taxon>Lecanorales</taxon>
        <taxon>Lecanorineae</taxon>
        <taxon>Ramalinaceae</taxon>
        <taxon>Ramalina</taxon>
    </lineage>
</organism>
<proteinExistence type="predicted"/>
<gene>
    <name evidence="3" type="ORF">OHK93_000372</name>
</gene>
<keyword evidence="4" id="KW-1185">Reference proteome</keyword>
<dbReference type="SMART" id="SM00694">
    <property type="entry name" value="DysFC"/>
    <property type="match status" value="1"/>
</dbReference>
<dbReference type="GO" id="GO:0016020">
    <property type="term" value="C:membrane"/>
    <property type="evidence" value="ECO:0007669"/>
    <property type="project" value="InterPro"/>
</dbReference>
<accession>A0AA43TSH7</accession>
<comment type="caution">
    <text evidence="3">The sequence shown here is derived from an EMBL/GenBank/DDBJ whole genome shotgun (WGS) entry which is preliminary data.</text>
</comment>
<protein>
    <recommendedName>
        <fullName evidence="2">Peroxin/Ferlin domain-containing protein</fullName>
    </recommendedName>
</protein>
<evidence type="ECO:0000313" key="4">
    <source>
        <dbReference type="Proteomes" id="UP001161017"/>
    </source>
</evidence>
<name>A0AA43TSH7_9LECA</name>
<feature type="region of interest" description="Disordered" evidence="1">
    <location>
        <begin position="27"/>
        <end position="105"/>
    </location>
</feature>
<feature type="domain" description="Peroxin/Ferlin" evidence="2">
    <location>
        <begin position="206"/>
        <end position="242"/>
    </location>
</feature>
<dbReference type="Proteomes" id="UP001161017">
    <property type="component" value="Unassembled WGS sequence"/>
</dbReference>
<dbReference type="AlphaFoldDB" id="A0AA43TSH7"/>
<dbReference type="EMBL" id="JAPUFD010000001">
    <property type="protein sequence ID" value="MDI1485235.1"/>
    <property type="molecule type" value="Genomic_DNA"/>
</dbReference>
<feature type="compositionally biased region" description="Basic residues" evidence="1">
    <location>
        <begin position="56"/>
        <end position="70"/>
    </location>
</feature>
<feature type="region of interest" description="Disordered" evidence="1">
    <location>
        <begin position="446"/>
        <end position="508"/>
    </location>
</feature>
<sequence>MSVLGLERSHTSPADLYDHSINLIDSTAPVPNLDENQDDPTGSRLGSGQPLGRQWTKGHLRKELARRKYAKWQDDKKGPNVESVEVSGTDSDAESEGVKQAKAGSSTIGRLKDKVPFRSKKKSAGLHDEHDTFIDVLYENQRGSFFCGIPLYSMNGLLNFDPAGWQNSTFQDSAVNITNAQVPDPSWQWDWKTWYVDMTGDVDEEGWQYSFSFGNYFAWHGNHPWFHSFVRRRRWLRKRRKVHQRHGRGRQGGMKEAHMLNTDYFTIHAAGRDRSRDSSADRTTMNRSSFVGAYDTAADNSDDDMGEIADIAALLAAFKRAVIDREKIVAVRTFLQQGGDELYYLASTMPTILEDFVHQTSKRQLQRTLLQALDETIKVDDDGIDDEDTSNANKRRTHNLLTAIRASGIHFNDGQFWASLRIKAPGSEADSTMHETHTLDATQAAQPFSQAPEAPKGGNGGGLDMKEEIKGISDDADLSQEPHIGFGQPADDESQVTAGRQDKGKGKA</sequence>
<dbReference type="InterPro" id="IPR006614">
    <property type="entry name" value="Peroxin/Ferlin"/>
</dbReference>
<feature type="compositionally biased region" description="Basic and acidic residues" evidence="1">
    <location>
        <begin position="464"/>
        <end position="473"/>
    </location>
</feature>
<evidence type="ECO:0000259" key="2">
    <source>
        <dbReference type="SMART" id="SM00694"/>
    </source>
</evidence>
<evidence type="ECO:0000313" key="3">
    <source>
        <dbReference type="EMBL" id="MDI1485235.1"/>
    </source>
</evidence>